<name>D2BGC8_DEHMV</name>
<dbReference type="KEGG" id="dev:DhcVS_216"/>
<dbReference type="Proteomes" id="UP000002506">
    <property type="component" value="Chromosome"/>
</dbReference>
<dbReference type="HOGENOM" id="CLU_854492_0_0_0"/>
<dbReference type="AlphaFoldDB" id="D2BGC8"/>
<dbReference type="InterPro" id="IPR010359">
    <property type="entry name" value="IrrE_HExxH"/>
</dbReference>
<sequence length="325" mass="35954">MTVPGSLGDLCRYILSYEEGQYADNPVRLGAIVREYASIQSTPNLLRTIGLVRSLGIKIEAVDYLKTGGTNMLAKGCWYIHYSAKDKPATRKFTIFHELFEIIHKNLNSLNPDYALMKEPQISRCADRFAAAVLIPPDFFLNQAGKTGCDLVKLAQNLELSHQCLLIALGQHFAEIPFIGVLFEHRLDGENCTDGEIKDFMATLVVKTPPASRIRSLCGLQTVPARNAHPQVGSLVCAAVTSGHPVLWRSAHVEDSPAILVRPLRSVGREPYRVIMLAIPNEEFGMISLQAETIEPVPVNGDTLCPSRERCRNPGVCFWKNGRSL</sequence>
<dbReference type="OrthoDB" id="166441at2"/>
<protein>
    <recommendedName>
        <fullName evidence="1">IrrE N-terminal-like domain-containing protein</fullName>
    </recommendedName>
</protein>
<dbReference type="EMBL" id="CP001827">
    <property type="protein sequence ID" value="ACZ61378.1"/>
    <property type="molecule type" value="Genomic_DNA"/>
</dbReference>
<accession>D2BGC8</accession>
<dbReference type="RefSeq" id="WP_012881554.1">
    <property type="nucleotide sequence ID" value="NC_013552.1"/>
</dbReference>
<evidence type="ECO:0000313" key="3">
    <source>
        <dbReference type="Proteomes" id="UP000002506"/>
    </source>
</evidence>
<evidence type="ECO:0000259" key="1">
    <source>
        <dbReference type="Pfam" id="PF06114"/>
    </source>
</evidence>
<organism evidence="2 3">
    <name type="scientific">Dehalococcoides mccartyi (strain VS)</name>
    <dbReference type="NCBI Taxonomy" id="311424"/>
    <lineage>
        <taxon>Bacteria</taxon>
        <taxon>Bacillati</taxon>
        <taxon>Chloroflexota</taxon>
        <taxon>Dehalococcoidia</taxon>
        <taxon>Dehalococcoidales</taxon>
        <taxon>Dehalococcoidaceae</taxon>
        <taxon>Dehalococcoides</taxon>
    </lineage>
</organism>
<dbReference type="Gene3D" id="1.10.10.2910">
    <property type="match status" value="1"/>
</dbReference>
<evidence type="ECO:0000313" key="2">
    <source>
        <dbReference type="EMBL" id="ACZ61378.1"/>
    </source>
</evidence>
<proteinExistence type="predicted"/>
<feature type="domain" description="IrrE N-terminal-like" evidence="1">
    <location>
        <begin position="77"/>
        <end position="165"/>
    </location>
</feature>
<gene>
    <name evidence="2" type="ordered locus">DhcVS_216</name>
</gene>
<reference evidence="2 3" key="1">
    <citation type="journal article" date="2009" name="PLoS Genet.">
        <title>Localized plasticity in the streamlined genomes of vinyl chloride respiring Dehalococcoides.</title>
        <authorList>
            <person name="McMurdie P.J."/>
            <person name="Behrens S.F."/>
            <person name="Muller J.A."/>
            <person name="Goke J."/>
            <person name="Ritalahti K.M."/>
            <person name="Wagner R."/>
            <person name="Goltsman E."/>
            <person name="Lapidus A."/>
            <person name="Holmes S."/>
            <person name="Loffler F.E."/>
            <person name="Spormann A.M."/>
        </authorList>
    </citation>
    <scope>NUCLEOTIDE SEQUENCE [LARGE SCALE GENOMIC DNA]</scope>
    <source>
        <strain evidence="2 3">VS</strain>
    </source>
</reference>
<dbReference type="Pfam" id="PF06114">
    <property type="entry name" value="Peptidase_M78"/>
    <property type="match status" value="1"/>
</dbReference>